<sequence>MSSQHSPTTALALALLQLNVEGLTIAKINILEQLASMNNVTVITLQETHHKNKNILRVPGYTLAGHTANKQHGIATFVLKAKTWSHAHSTLHDGTAPPAPDLAFVKCHNNQSLPVRRILNMFPHRRPSLITIPLLVQPVQGRDVKRWNFRTANYACFTKKLGKTAAGLPHLCPNNLNDAYDSYCKMLLAAAKNNIPHGVRKAYIPCWDDKCEHLLRAHSEAQTTVDRDKAADNLFCGLNDKHRQRWTETVESINFLHSSRRGWQTLNKLTGRSTTPAQYPITAQCPITANSILLSNGYFPNTDKDFNRKSPGTA</sequence>
<evidence type="ECO:0000256" key="1">
    <source>
        <dbReference type="SAM" id="SignalP"/>
    </source>
</evidence>
<name>A0A4U5VDX8_COLLU</name>
<dbReference type="Proteomes" id="UP000298787">
    <property type="component" value="Chromosome 18"/>
</dbReference>
<feature type="signal peptide" evidence="1">
    <location>
        <begin position="1"/>
        <end position="22"/>
    </location>
</feature>
<feature type="chain" id="PRO_5020612241" evidence="1">
    <location>
        <begin position="23"/>
        <end position="314"/>
    </location>
</feature>
<dbReference type="AlphaFoldDB" id="A0A4U5VDX8"/>
<dbReference type="InterPro" id="IPR036691">
    <property type="entry name" value="Endo/exonu/phosph_ase_sf"/>
</dbReference>
<dbReference type="STRING" id="240159.A0A4U5VDX8"/>
<organism evidence="2 3">
    <name type="scientific">Collichthys lucidus</name>
    <name type="common">Big head croaker</name>
    <name type="synonym">Sciaena lucida</name>
    <dbReference type="NCBI Taxonomy" id="240159"/>
    <lineage>
        <taxon>Eukaryota</taxon>
        <taxon>Metazoa</taxon>
        <taxon>Chordata</taxon>
        <taxon>Craniata</taxon>
        <taxon>Vertebrata</taxon>
        <taxon>Euteleostomi</taxon>
        <taxon>Actinopterygii</taxon>
        <taxon>Neopterygii</taxon>
        <taxon>Teleostei</taxon>
        <taxon>Neoteleostei</taxon>
        <taxon>Acanthomorphata</taxon>
        <taxon>Eupercaria</taxon>
        <taxon>Sciaenidae</taxon>
        <taxon>Collichthys</taxon>
    </lineage>
</organism>
<dbReference type="InterPro" id="IPR052560">
    <property type="entry name" value="RdDP_mobile_element"/>
</dbReference>
<gene>
    <name evidence="2" type="ORF">D9C73_020315</name>
</gene>
<dbReference type="SUPFAM" id="SSF56219">
    <property type="entry name" value="DNase I-like"/>
    <property type="match status" value="1"/>
</dbReference>
<dbReference type="EMBL" id="CM014095">
    <property type="protein sequence ID" value="TKS86198.1"/>
    <property type="molecule type" value="Genomic_DNA"/>
</dbReference>
<evidence type="ECO:0000313" key="3">
    <source>
        <dbReference type="Proteomes" id="UP000298787"/>
    </source>
</evidence>
<keyword evidence="3" id="KW-1185">Reference proteome</keyword>
<proteinExistence type="predicted"/>
<evidence type="ECO:0000313" key="2">
    <source>
        <dbReference type="EMBL" id="TKS86198.1"/>
    </source>
</evidence>
<keyword evidence="1" id="KW-0732">Signal</keyword>
<protein>
    <submittedName>
        <fullName evidence="2">Uncharacterized protein</fullName>
    </submittedName>
</protein>
<reference evidence="2 3" key="1">
    <citation type="submission" date="2019-01" db="EMBL/GenBank/DDBJ databases">
        <title>Genome Assembly of Collichthys lucidus.</title>
        <authorList>
            <person name="Cai M."/>
            <person name="Xiao S."/>
        </authorList>
    </citation>
    <scope>NUCLEOTIDE SEQUENCE [LARGE SCALE GENOMIC DNA]</scope>
    <source>
        <strain evidence="2">JT15FE1705JMU</strain>
        <tissue evidence="2">Muscle</tissue>
    </source>
</reference>
<accession>A0A4U5VDX8</accession>
<dbReference type="PANTHER" id="PTHR36688:SF1">
    <property type="entry name" value="ENDONUCLEASE_EXONUCLEASE_PHOSPHATASE DOMAIN-CONTAINING PROTEIN"/>
    <property type="match status" value="1"/>
</dbReference>
<dbReference type="PANTHER" id="PTHR36688">
    <property type="entry name" value="ENDO/EXONUCLEASE/PHOSPHATASE DOMAIN-CONTAINING PROTEIN"/>
    <property type="match status" value="1"/>
</dbReference>
<dbReference type="Gene3D" id="3.60.10.10">
    <property type="entry name" value="Endonuclease/exonuclease/phosphatase"/>
    <property type="match status" value="1"/>
</dbReference>